<dbReference type="PANTHER" id="PTHR23302">
    <property type="entry name" value="TRANSMEMBRANE CHANNEL-RELATED"/>
    <property type="match status" value="1"/>
</dbReference>
<keyword evidence="1" id="KW-1133">Transmembrane helix</keyword>
<dbReference type="GO" id="GO:0008381">
    <property type="term" value="F:mechanosensitive monoatomic ion channel activity"/>
    <property type="evidence" value="ECO:0007669"/>
    <property type="project" value="TreeGrafter"/>
</dbReference>
<evidence type="ECO:0000256" key="1">
    <source>
        <dbReference type="SAM" id="Phobius"/>
    </source>
</evidence>
<accession>A0A914PA41</accession>
<reference evidence="3" key="1">
    <citation type="submission" date="2022-11" db="UniProtKB">
        <authorList>
            <consortium name="WormBaseParasite"/>
        </authorList>
    </citation>
    <scope>IDENTIFICATION</scope>
</reference>
<name>A0A914PA41_9BILA</name>
<dbReference type="PANTHER" id="PTHR23302:SF40">
    <property type="entry name" value="TRANSMEMBRANE CHANNEL-LIKE PROTEIN"/>
    <property type="match status" value="1"/>
</dbReference>
<dbReference type="InterPro" id="IPR038900">
    <property type="entry name" value="TMC"/>
</dbReference>
<sequence length="138" mass="16523">MSRKRRTLRLAQKYLEQHESKVSKTHLYKEELRKKLRVFTRWALNLRTYLVPWESKIRKIESHFGSVVSSYFTFLRWVIYMNIIITLLIMSFVTIPEFIADATADAGRLNRTASRKKIPASEKRQADEFQRVWHFDGT</sequence>
<dbReference type="AlphaFoldDB" id="A0A914PA41"/>
<protein>
    <submittedName>
        <fullName evidence="3">Uncharacterized protein</fullName>
    </submittedName>
</protein>
<proteinExistence type="predicted"/>
<keyword evidence="2" id="KW-1185">Reference proteome</keyword>
<organism evidence="2 3">
    <name type="scientific">Panagrolaimus davidi</name>
    <dbReference type="NCBI Taxonomy" id="227884"/>
    <lineage>
        <taxon>Eukaryota</taxon>
        <taxon>Metazoa</taxon>
        <taxon>Ecdysozoa</taxon>
        <taxon>Nematoda</taxon>
        <taxon>Chromadorea</taxon>
        <taxon>Rhabditida</taxon>
        <taxon>Tylenchina</taxon>
        <taxon>Panagrolaimomorpha</taxon>
        <taxon>Panagrolaimoidea</taxon>
        <taxon>Panagrolaimidae</taxon>
        <taxon>Panagrolaimus</taxon>
    </lineage>
</organism>
<dbReference type="GO" id="GO:0005886">
    <property type="term" value="C:plasma membrane"/>
    <property type="evidence" value="ECO:0007669"/>
    <property type="project" value="InterPro"/>
</dbReference>
<evidence type="ECO:0000313" key="2">
    <source>
        <dbReference type="Proteomes" id="UP000887578"/>
    </source>
</evidence>
<dbReference type="WBParaSite" id="PDA_v2.g12142.t1">
    <property type="protein sequence ID" value="PDA_v2.g12142.t1"/>
    <property type="gene ID" value="PDA_v2.g12142"/>
</dbReference>
<evidence type="ECO:0000313" key="3">
    <source>
        <dbReference type="WBParaSite" id="PDA_v2.g12142.t1"/>
    </source>
</evidence>
<feature type="transmembrane region" description="Helical" evidence="1">
    <location>
        <begin position="74"/>
        <end position="95"/>
    </location>
</feature>
<keyword evidence="1" id="KW-0812">Transmembrane</keyword>
<dbReference type="Proteomes" id="UP000887578">
    <property type="component" value="Unplaced"/>
</dbReference>
<keyword evidence="1" id="KW-0472">Membrane</keyword>